<dbReference type="AlphaFoldDB" id="A0AAU8SHM0"/>
<dbReference type="InterPro" id="IPR007712">
    <property type="entry name" value="RelE/ParE_toxin"/>
</dbReference>
<dbReference type="Gene3D" id="3.30.2310.20">
    <property type="entry name" value="RelE-like"/>
    <property type="match status" value="1"/>
</dbReference>
<evidence type="ECO:0000256" key="1">
    <source>
        <dbReference type="ARBA" id="ARBA00006226"/>
    </source>
</evidence>
<dbReference type="PANTHER" id="PTHR33755:SF6">
    <property type="entry name" value="PLASMID STABILIZATION SYSTEM PROTEIN"/>
    <property type="match status" value="1"/>
</dbReference>
<protein>
    <submittedName>
        <fullName evidence="3">Translation repressor RelE</fullName>
    </submittedName>
</protein>
<evidence type="ECO:0000313" key="4">
    <source>
        <dbReference type="Proteomes" id="UP000033260"/>
    </source>
</evidence>
<proteinExistence type="inferred from homology"/>
<evidence type="ECO:0000256" key="2">
    <source>
        <dbReference type="ARBA" id="ARBA00022649"/>
    </source>
</evidence>
<keyword evidence="2" id="KW-1277">Toxin-antitoxin system</keyword>
<evidence type="ECO:0000313" key="3">
    <source>
        <dbReference type="EMBL" id="AJQ49559.1"/>
    </source>
</evidence>
<accession>A0AAU8SHM0</accession>
<dbReference type="Proteomes" id="UP000033260">
    <property type="component" value="Chromosome"/>
</dbReference>
<sequence length="90" mass="10733">MRLMWRQMALKDRMRIMDHIAQDNPAAAIELDETFGDKARRAALNPVLYKVGRYPGTREIVVRPNYVMIYRIVDNRVEIIRILHARQQWP</sequence>
<dbReference type="PANTHER" id="PTHR33755">
    <property type="entry name" value="TOXIN PARE1-RELATED"/>
    <property type="match status" value="1"/>
</dbReference>
<dbReference type="SUPFAM" id="SSF143011">
    <property type="entry name" value="RelE-like"/>
    <property type="match status" value="1"/>
</dbReference>
<reference evidence="3 4" key="1">
    <citation type="submission" date="2015-02" db="EMBL/GenBank/DDBJ databases">
        <title>Complete Genome Sequencing of Pseudomonas putida S13.1.2.</title>
        <authorList>
            <person name="Chong T.M."/>
            <person name="Chan K.G."/>
            <person name="Dessaux Y."/>
        </authorList>
    </citation>
    <scope>NUCLEOTIDE SEQUENCE [LARGE SCALE GENOMIC DNA]</scope>
    <source>
        <strain evidence="3 4">S13.1.2</strain>
    </source>
</reference>
<dbReference type="Pfam" id="PF05016">
    <property type="entry name" value="ParE_toxin"/>
    <property type="match status" value="1"/>
</dbReference>
<organism evidence="3 4">
    <name type="scientific">Pseudomonas putida S13.1.2</name>
    <dbReference type="NCBI Taxonomy" id="1384061"/>
    <lineage>
        <taxon>Bacteria</taxon>
        <taxon>Pseudomonadati</taxon>
        <taxon>Pseudomonadota</taxon>
        <taxon>Gammaproteobacteria</taxon>
        <taxon>Pseudomonadales</taxon>
        <taxon>Pseudomonadaceae</taxon>
        <taxon>Pseudomonas</taxon>
    </lineage>
</organism>
<name>A0AAU8SHM0_PSEPU</name>
<dbReference type="EMBL" id="CP010979">
    <property type="protein sequence ID" value="AJQ49559.1"/>
    <property type="molecule type" value="Genomic_DNA"/>
</dbReference>
<dbReference type="NCBIfam" id="TIGR02385">
    <property type="entry name" value="RelE_StbE"/>
    <property type="match status" value="1"/>
</dbReference>
<dbReference type="InterPro" id="IPR051803">
    <property type="entry name" value="TA_system_RelE-like_toxin"/>
</dbReference>
<gene>
    <name evidence="3" type="ORF">N805_21085</name>
</gene>
<comment type="similarity">
    <text evidence="1">Belongs to the RelE toxin family.</text>
</comment>
<dbReference type="InterPro" id="IPR035093">
    <property type="entry name" value="RelE/ParE_toxin_dom_sf"/>
</dbReference>